<dbReference type="EMBL" id="NHTK01000747">
    <property type="protein sequence ID" value="PPR05885.1"/>
    <property type="molecule type" value="Genomic_DNA"/>
</dbReference>
<gene>
    <name evidence="1" type="ORF">CVT24_006619</name>
</gene>
<name>A0A409YS78_9AGAR</name>
<proteinExistence type="predicted"/>
<sequence>MLTPLDQAIGRSLCPVPQTPSGMTVLMAETHGARFCSRTTSPRLNTTGTSSLL</sequence>
<dbReference type="InParanoid" id="A0A409YS78"/>
<dbReference type="Proteomes" id="UP000284842">
    <property type="component" value="Unassembled WGS sequence"/>
</dbReference>
<feature type="non-terminal residue" evidence="1">
    <location>
        <position position="53"/>
    </location>
</feature>
<dbReference type="AlphaFoldDB" id="A0A409YS78"/>
<reference evidence="1 2" key="1">
    <citation type="journal article" date="2018" name="Evol. Lett.">
        <title>Horizontal gene cluster transfer increased hallucinogenic mushroom diversity.</title>
        <authorList>
            <person name="Reynolds H.T."/>
            <person name="Vijayakumar V."/>
            <person name="Gluck-Thaler E."/>
            <person name="Korotkin H.B."/>
            <person name="Matheny P.B."/>
            <person name="Slot J.C."/>
        </authorList>
    </citation>
    <scope>NUCLEOTIDE SEQUENCE [LARGE SCALE GENOMIC DNA]</scope>
    <source>
        <strain evidence="1 2">2629</strain>
    </source>
</reference>
<accession>A0A409YS78</accession>
<organism evidence="1 2">
    <name type="scientific">Panaeolus cyanescens</name>
    <dbReference type="NCBI Taxonomy" id="181874"/>
    <lineage>
        <taxon>Eukaryota</taxon>
        <taxon>Fungi</taxon>
        <taxon>Dikarya</taxon>
        <taxon>Basidiomycota</taxon>
        <taxon>Agaricomycotina</taxon>
        <taxon>Agaricomycetes</taxon>
        <taxon>Agaricomycetidae</taxon>
        <taxon>Agaricales</taxon>
        <taxon>Agaricineae</taxon>
        <taxon>Galeropsidaceae</taxon>
        <taxon>Panaeolus</taxon>
    </lineage>
</organism>
<keyword evidence="2" id="KW-1185">Reference proteome</keyword>
<evidence type="ECO:0000313" key="2">
    <source>
        <dbReference type="Proteomes" id="UP000284842"/>
    </source>
</evidence>
<comment type="caution">
    <text evidence="1">The sequence shown here is derived from an EMBL/GenBank/DDBJ whole genome shotgun (WGS) entry which is preliminary data.</text>
</comment>
<evidence type="ECO:0000313" key="1">
    <source>
        <dbReference type="EMBL" id="PPR05885.1"/>
    </source>
</evidence>
<protein>
    <submittedName>
        <fullName evidence="1">Uncharacterized protein</fullName>
    </submittedName>
</protein>